<keyword evidence="1" id="KW-0805">Transcription regulation</keyword>
<dbReference type="InterPro" id="IPR051011">
    <property type="entry name" value="Metal_resp_trans_reg"/>
</dbReference>
<comment type="caution">
    <text evidence="5">The sequence shown here is derived from an EMBL/GenBank/DDBJ whole genome shotgun (WGS) entry which is preliminary data.</text>
</comment>
<keyword evidence="2" id="KW-0238">DNA-binding</keyword>
<name>A0AAW6T849_9MICO</name>
<dbReference type="InterPro" id="IPR036388">
    <property type="entry name" value="WH-like_DNA-bd_sf"/>
</dbReference>
<gene>
    <name evidence="5" type="ORF">QF206_12170</name>
</gene>
<dbReference type="GO" id="GO:0003677">
    <property type="term" value="F:DNA binding"/>
    <property type="evidence" value="ECO:0007669"/>
    <property type="project" value="UniProtKB-KW"/>
</dbReference>
<sequence length="114" mass="12521">MVEHSALPVAEVKAELFKSLAHPARIRVLELLSHEERSAGELADALGAEPSHLSQHLRVLRKAGVVSTRREGTTIVYSLRDPRMEQILTIARAMIVANLRHDQALLTSLEGGGR</sequence>
<dbReference type="PROSITE" id="PS50987">
    <property type="entry name" value="HTH_ARSR_2"/>
    <property type="match status" value="1"/>
</dbReference>
<keyword evidence="3" id="KW-0804">Transcription</keyword>
<dbReference type="InterPro" id="IPR011991">
    <property type="entry name" value="ArsR-like_HTH"/>
</dbReference>
<dbReference type="Gene3D" id="1.10.10.10">
    <property type="entry name" value="Winged helix-like DNA-binding domain superfamily/Winged helix DNA-binding domain"/>
    <property type="match status" value="1"/>
</dbReference>
<dbReference type="SUPFAM" id="SSF46785">
    <property type="entry name" value="Winged helix' DNA-binding domain"/>
    <property type="match status" value="1"/>
</dbReference>
<dbReference type="InterPro" id="IPR036390">
    <property type="entry name" value="WH_DNA-bd_sf"/>
</dbReference>
<dbReference type="InterPro" id="IPR001845">
    <property type="entry name" value="HTH_ArsR_DNA-bd_dom"/>
</dbReference>
<dbReference type="Proteomes" id="UP001321506">
    <property type="component" value="Unassembled WGS sequence"/>
</dbReference>
<dbReference type="PRINTS" id="PR00778">
    <property type="entry name" value="HTHARSR"/>
</dbReference>
<evidence type="ECO:0000259" key="4">
    <source>
        <dbReference type="PROSITE" id="PS50987"/>
    </source>
</evidence>
<organism evidence="5 6">
    <name type="scientific">Ruicaihuangia caeni</name>
    <dbReference type="NCBI Taxonomy" id="3042517"/>
    <lineage>
        <taxon>Bacteria</taxon>
        <taxon>Bacillati</taxon>
        <taxon>Actinomycetota</taxon>
        <taxon>Actinomycetes</taxon>
        <taxon>Micrococcales</taxon>
        <taxon>Microbacteriaceae</taxon>
        <taxon>Ruicaihuangia</taxon>
    </lineage>
</organism>
<dbReference type="CDD" id="cd00090">
    <property type="entry name" value="HTH_ARSR"/>
    <property type="match status" value="1"/>
</dbReference>
<dbReference type="Pfam" id="PF01022">
    <property type="entry name" value="HTH_5"/>
    <property type="match status" value="1"/>
</dbReference>
<feature type="domain" description="HTH arsR-type" evidence="4">
    <location>
        <begin position="7"/>
        <end position="99"/>
    </location>
</feature>
<dbReference type="NCBIfam" id="NF033788">
    <property type="entry name" value="HTH_metalloreg"/>
    <property type="match status" value="1"/>
</dbReference>
<evidence type="ECO:0000256" key="2">
    <source>
        <dbReference type="ARBA" id="ARBA00023125"/>
    </source>
</evidence>
<proteinExistence type="predicted"/>
<reference evidence="5 6" key="1">
    <citation type="submission" date="2023-04" db="EMBL/GenBank/DDBJ databases">
        <title>Klugiella caeni sp. nov. isolated from the sludge of biochemical tank.</title>
        <authorList>
            <person name="Geng K."/>
        </authorList>
    </citation>
    <scope>NUCLEOTIDE SEQUENCE [LARGE SCALE GENOMIC DNA]</scope>
    <source>
        <strain evidence="5 6">YN-L-19</strain>
    </source>
</reference>
<dbReference type="AlphaFoldDB" id="A0AAW6T849"/>
<dbReference type="PANTHER" id="PTHR43132">
    <property type="entry name" value="ARSENICAL RESISTANCE OPERON REPRESSOR ARSR-RELATED"/>
    <property type="match status" value="1"/>
</dbReference>
<accession>A0AAW6T849</accession>
<evidence type="ECO:0000313" key="6">
    <source>
        <dbReference type="Proteomes" id="UP001321506"/>
    </source>
</evidence>
<evidence type="ECO:0000313" key="5">
    <source>
        <dbReference type="EMBL" id="MDI2099719.1"/>
    </source>
</evidence>
<dbReference type="RefSeq" id="WP_281489511.1">
    <property type="nucleotide sequence ID" value="NZ_JASATX010000007.1"/>
</dbReference>
<protein>
    <submittedName>
        <fullName evidence="5">Metalloregulator ArsR/SmtB family transcription factor</fullName>
    </submittedName>
</protein>
<dbReference type="GO" id="GO:0003700">
    <property type="term" value="F:DNA-binding transcription factor activity"/>
    <property type="evidence" value="ECO:0007669"/>
    <property type="project" value="InterPro"/>
</dbReference>
<evidence type="ECO:0000256" key="3">
    <source>
        <dbReference type="ARBA" id="ARBA00023163"/>
    </source>
</evidence>
<dbReference type="EMBL" id="JASATX010000007">
    <property type="protein sequence ID" value="MDI2099719.1"/>
    <property type="molecule type" value="Genomic_DNA"/>
</dbReference>
<dbReference type="SMART" id="SM00418">
    <property type="entry name" value="HTH_ARSR"/>
    <property type="match status" value="1"/>
</dbReference>
<keyword evidence="6" id="KW-1185">Reference proteome</keyword>
<dbReference type="PANTHER" id="PTHR43132:SF2">
    <property type="entry name" value="ARSENICAL RESISTANCE OPERON REPRESSOR ARSR-RELATED"/>
    <property type="match status" value="1"/>
</dbReference>
<evidence type="ECO:0000256" key="1">
    <source>
        <dbReference type="ARBA" id="ARBA00023015"/>
    </source>
</evidence>